<sequence>NSVDEQNTYLCGLISVQQIQNRRPRLAEDEANFRDATYSYRVRFLCDETVNEVQVCQQAFRSIHGIGKKKLQILQRGLKKEGKAPRDGRGKHNVRPNKLSEEAKTAIVEQ</sequence>
<dbReference type="EMBL" id="GECU01033380">
    <property type="protein sequence ID" value="JAS74326.1"/>
    <property type="molecule type" value="Transcribed_RNA"/>
</dbReference>
<protein>
    <submittedName>
        <fullName evidence="2">Uncharacterized protein</fullName>
    </submittedName>
</protein>
<feature type="region of interest" description="Disordered" evidence="1">
    <location>
        <begin position="77"/>
        <end position="110"/>
    </location>
</feature>
<gene>
    <name evidence="2" type="ORF">g.56694</name>
</gene>
<accession>A0A1B6HHZ1</accession>
<proteinExistence type="predicted"/>
<organism evidence="2">
    <name type="scientific">Homalodisca liturata</name>
    <dbReference type="NCBI Taxonomy" id="320908"/>
    <lineage>
        <taxon>Eukaryota</taxon>
        <taxon>Metazoa</taxon>
        <taxon>Ecdysozoa</taxon>
        <taxon>Arthropoda</taxon>
        <taxon>Hexapoda</taxon>
        <taxon>Insecta</taxon>
        <taxon>Pterygota</taxon>
        <taxon>Neoptera</taxon>
        <taxon>Paraneoptera</taxon>
        <taxon>Hemiptera</taxon>
        <taxon>Auchenorrhyncha</taxon>
        <taxon>Membracoidea</taxon>
        <taxon>Cicadellidae</taxon>
        <taxon>Cicadellinae</taxon>
        <taxon>Proconiini</taxon>
        <taxon>Homalodisca</taxon>
    </lineage>
</organism>
<feature type="compositionally biased region" description="Basic and acidic residues" evidence="1">
    <location>
        <begin position="78"/>
        <end position="90"/>
    </location>
</feature>
<evidence type="ECO:0000256" key="1">
    <source>
        <dbReference type="SAM" id="MobiDB-lite"/>
    </source>
</evidence>
<name>A0A1B6HHZ1_9HEMI</name>
<dbReference type="AlphaFoldDB" id="A0A1B6HHZ1"/>
<evidence type="ECO:0000313" key="2">
    <source>
        <dbReference type="EMBL" id="JAS74326.1"/>
    </source>
</evidence>
<feature type="non-terminal residue" evidence="2">
    <location>
        <position position="1"/>
    </location>
</feature>
<reference evidence="2" key="1">
    <citation type="submission" date="2015-11" db="EMBL/GenBank/DDBJ databases">
        <title>De novo transcriptome assembly of four potential Pierce s Disease insect vectors from Arizona vineyards.</title>
        <authorList>
            <person name="Tassone E.E."/>
        </authorList>
    </citation>
    <scope>NUCLEOTIDE SEQUENCE</scope>
</reference>